<name>A0A0D9X7H1_9ORYZ</name>
<feature type="region of interest" description="Disordered" evidence="1">
    <location>
        <begin position="29"/>
        <end position="70"/>
    </location>
</feature>
<dbReference type="EnsemblPlants" id="LPERR08G11040.3">
    <property type="protein sequence ID" value="LPERR08G11040.3"/>
    <property type="gene ID" value="LPERR08G11040"/>
</dbReference>
<sequence>MVGHTQIPAIPSSSFPICICRRQIAAPPPPEISPPAVHPQTDPSVAGCCKSGSKQSRSLAGGDNAEASRRQRQLNSAPAFCEVEVYNLAICTTKFCEC</sequence>
<dbReference type="AlphaFoldDB" id="A0A0D9X7H1"/>
<organism evidence="2 3">
    <name type="scientific">Leersia perrieri</name>
    <dbReference type="NCBI Taxonomy" id="77586"/>
    <lineage>
        <taxon>Eukaryota</taxon>
        <taxon>Viridiplantae</taxon>
        <taxon>Streptophyta</taxon>
        <taxon>Embryophyta</taxon>
        <taxon>Tracheophyta</taxon>
        <taxon>Spermatophyta</taxon>
        <taxon>Magnoliopsida</taxon>
        <taxon>Liliopsida</taxon>
        <taxon>Poales</taxon>
        <taxon>Poaceae</taxon>
        <taxon>BOP clade</taxon>
        <taxon>Oryzoideae</taxon>
        <taxon>Oryzeae</taxon>
        <taxon>Oryzinae</taxon>
        <taxon>Leersia</taxon>
    </lineage>
</organism>
<dbReference type="HOGENOM" id="CLU_2336707_0_0_1"/>
<dbReference type="Gramene" id="LPERR08G11040.3">
    <property type="protein sequence ID" value="LPERR08G11040.3"/>
    <property type="gene ID" value="LPERR08G11040"/>
</dbReference>
<reference evidence="2 3" key="1">
    <citation type="submission" date="2012-08" db="EMBL/GenBank/DDBJ databases">
        <title>Oryza genome evolution.</title>
        <authorList>
            <person name="Wing R.A."/>
        </authorList>
    </citation>
    <scope>NUCLEOTIDE SEQUENCE</scope>
</reference>
<protein>
    <submittedName>
        <fullName evidence="2">Uncharacterized protein</fullName>
    </submittedName>
</protein>
<evidence type="ECO:0000256" key="1">
    <source>
        <dbReference type="SAM" id="MobiDB-lite"/>
    </source>
</evidence>
<reference evidence="3" key="2">
    <citation type="submission" date="2013-12" db="EMBL/GenBank/DDBJ databases">
        <authorList>
            <person name="Yu Y."/>
            <person name="Lee S."/>
            <person name="de Baynast K."/>
            <person name="Wissotski M."/>
            <person name="Liu L."/>
            <person name="Talag J."/>
            <person name="Goicoechea J."/>
            <person name="Angelova A."/>
            <person name="Jetty R."/>
            <person name="Kudrna D."/>
            <person name="Golser W."/>
            <person name="Rivera L."/>
            <person name="Zhang J."/>
            <person name="Wing R."/>
        </authorList>
    </citation>
    <scope>NUCLEOTIDE SEQUENCE</scope>
</reference>
<proteinExistence type="predicted"/>
<accession>A0A0D9X7H1</accession>
<keyword evidence="3" id="KW-1185">Reference proteome</keyword>
<reference evidence="2" key="3">
    <citation type="submission" date="2015-04" db="UniProtKB">
        <authorList>
            <consortium name="EnsemblPlants"/>
        </authorList>
    </citation>
    <scope>IDENTIFICATION</scope>
</reference>
<dbReference type="Proteomes" id="UP000032180">
    <property type="component" value="Chromosome 8"/>
</dbReference>
<evidence type="ECO:0000313" key="2">
    <source>
        <dbReference type="EnsemblPlants" id="LPERR08G11040.3"/>
    </source>
</evidence>
<evidence type="ECO:0000313" key="3">
    <source>
        <dbReference type="Proteomes" id="UP000032180"/>
    </source>
</evidence>